<keyword evidence="6" id="KW-0496">Mitochondrion</keyword>
<evidence type="ECO:0000313" key="11">
    <source>
        <dbReference type="Proteomes" id="UP000289323"/>
    </source>
</evidence>
<dbReference type="EC" id="3.1.-.-" evidence="8"/>
<dbReference type="GO" id="GO:0005739">
    <property type="term" value="C:mitochondrion"/>
    <property type="evidence" value="ECO:0007669"/>
    <property type="project" value="UniProtKB-SubCell"/>
</dbReference>
<comment type="subcellular location">
    <subcellularLocation>
        <location evidence="8">Endoplasmic reticulum membrane</location>
    </subcellularLocation>
    <subcellularLocation>
        <location evidence="3">Membrane</location>
    </subcellularLocation>
    <subcellularLocation>
        <location evidence="2">Mitochondrion</location>
    </subcellularLocation>
</comment>
<sequence>MASHPTTIAPGDHKAYMRYAVEQARLSPPSPSKFCVGAVLVDADKNEILSTGYSEELPRDRPGDPGSTHAEHCCFIKIADRYGIHDFDIAKVLPRNTVLYTTMEPCNERLSGNRTCVERILGLGDAIKTVYVGIREPDTFIKVNEGIKRLEDAGIKVVVLDDDPDLRALILDSIRNFSFRHKKKDSKDTTEAASISIGRTLSAGAERLSRASIIVDDGSADARGPLGLNLLHSPSEPLFDLVFVHGLGGGSRKTWSKTNSISHYWPREWLPKDPAFKNARIHSFGYDSDWTKGNNNCLNIHHIGKSLLGELSTSPHFAYSNTALILIGHSMGGLVIKNAYMLAQRENKALADRVRAMYFLGTPHRGSDSARLLKNILQVASSAPEYVTDLIRDSAVLQSINDEFRQYSATLELWSFYETQKLRVGGLSTLIVDPESATLGYREEKLMPMTADHRSICKFHDPSDQNYIIIRNSLASTLNKIATTDARARCWNRYAGSGR</sequence>
<comment type="similarity">
    <text evidence="8">Belongs to the GPI inositol-deacylase family.</text>
</comment>
<dbReference type="GO" id="GO:0015031">
    <property type="term" value="P:protein transport"/>
    <property type="evidence" value="ECO:0007669"/>
    <property type="project" value="UniProtKB-KW"/>
</dbReference>
<keyword evidence="8" id="KW-0653">Protein transport</keyword>
<dbReference type="Pfam" id="PF18785">
    <property type="entry name" value="Inv-AAD"/>
    <property type="match status" value="1"/>
</dbReference>
<dbReference type="InterPro" id="IPR052374">
    <property type="entry name" value="SERAC1"/>
</dbReference>
<evidence type="ECO:0000256" key="7">
    <source>
        <dbReference type="ARBA" id="ARBA00023136"/>
    </source>
</evidence>
<evidence type="ECO:0000256" key="8">
    <source>
        <dbReference type="RuleBase" id="RU365011"/>
    </source>
</evidence>
<dbReference type="InterPro" id="IPR016193">
    <property type="entry name" value="Cytidine_deaminase-like"/>
</dbReference>
<dbReference type="InterPro" id="IPR029058">
    <property type="entry name" value="AB_hydrolase_fold"/>
</dbReference>
<dbReference type="PANTHER" id="PTHR48182:SF2">
    <property type="entry name" value="PROTEIN SERAC1"/>
    <property type="match status" value="1"/>
</dbReference>
<dbReference type="PANTHER" id="PTHR48182">
    <property type="entry name" value="PROTEIN SERAC1"/>
    <property type="match status" value="1"/>
</dbReference>
<feature type="domain" description="CMP/dCMP-type deaminase" evidence="9">
    <location>
        <begin position="11"/>
        <end position="157"/>
    </location>
</feature>
<dbReference type="AlphaFoldDB" id="A0A3S4D9Y0"/>
<accession>A0A3S4D9Y0</accession>
<dbReference type="GO" id="GO:0006139">
    <property type="term" value="P:nucleobase-containing compound metabolic process"/>
    <property type="evidence" value="ECO:0007669"/>
    <property type="project" value="UniProtKB-ARBA"/>
</dbReference>
<dbReference type="InterPro" id="IPR002125">
    <property type="entry name" value="CMP_dCMP_dom"/>
</dbReference>
<keyword evidence="5 8" id="KW-0256">Endoplasmic reticulum</keyword>
<dbReference type="EMBL" id="OUUZ01000018">
    <property type="protein sequence ID" value="SPQ26743.1"/>
    <property type="molecule type" value="Genomic_DNA"/>
</dbReference>
<comment type="function">
    <text evidence="1 8">Involved in inositol deacylation of GPI-anchored proteins which plays important roles in the quality control and ER-associated degradation of GPI-anchored proteins.</text>
</comment>
<evidence type="ECO:0000313" key="10">
    <source>
        <dbReference type="EMBL" id="SPQ26743.1"/>
    </source>
</evidence>
<gene>
    <name evidence="10" type="ORF">TT172_LOCUS9162</name>
</gene>
<protein>
    <recommendedName>
        <fullName evidence="4 8">GPI inositol-deacylase</fullName>
        <ecNumber evidence="8">3.1.-.-</ecNumber>
    </recommendedName>
</protein>
<organism evidence="10 11">
    <name type="scientific">Thermothielavioides terrestris</name>
    <dbReference type="NCBI Taxonomy" id="2587410"/>
    <lineage>
        <taxon>Eukaryota</taxon>
        <taxon>Fungi</taxon>
        <taxon>Dikarya</taxon>
        <taxon>Ascomycota</taxon>
        <taxon>Pezizomycotina</taxon>
        <taxon>Sordariomycetes</taxon>
        <taxon>Sordariomycetidae</taxon>
        <taxon>Sordariales</taxon>
        <taxon>Chaetomiaceae</taxon>
        <taxon>Thermothielavioides</taxon>
    </lineage>
</organism>
<evidence type="ECO:0000256" key="4">
    <source>
        <dbReference type="ARBA" id="ARBA00015856"/>
    </source>
</evidence>
<dbReference type="PROSITE" id="PS51747">
    <property type="entry name" value="CYT_DCMP_DEAMINASES_2"/>
    <property type="match status" value="1"/>
</dbReference>
<dbReference type="Proteomes" id="UP000289323">
    <property type="component" value="Unassembled WGS sequence"/>
</dbReference>
<evidence type="ECO:0000256" key="3">
    <source>
        <dbReference type="ARBA" id="ARBA00004370"/>
    </source>
</evidence>
<evidence type="ECO:0000259" key="9">
    <source>
        <dbReference type="PROSITE" id="PS51747"/>
    </source>
</evidence>
<dbReference type="GO" id="GO:0016788">
    <property type="term" value="F:hydrolase activity, acting on ester bonds"/>
    <property type="evidence" value="ECO:0007669"/>
    <property type="project" value="InterPro"/>
</dbReference>
<evidence type="ECO:0000256" key="6">
    <source>
        <dbReference type="ARBA" id="ARBA00023128"/>
    </source>
</evidence>
<dbReference type="Pfam" id="PF07819">
    <property type="entry name" value="PGAP1"/>
    <property type="match status" value="1"/>
</dbReference>
<proteinExistence type="inferred from homology"/>
<dbReference type="SUPFAM" id="SSF53474">
    <property type="entry name" value="alpha/beta-Hydrolases"/>
    <property type="match status" value="1"/>
</dbReference>
<dbReference type="Gene3D" id="3.40.140.10">
    <property type="entry name" value="Cytidine Deaminase, domain 2"/>
    <property type="match status" value="1"/>
</dbReference>
<reference evidence="10 11" key="1">
    <citation type="submission" date="2018-04" db="EMBL/GenBank/DDBJ databases">
        <authorList>
            <person name="Huttner S."/>
            <person name="Dainat J."/>
        </authorList>
    </citation>
    <scope>NUCLEOTIDE SEQUENCE [LARGE SCALE GENOMIC DNA]</scope>
</reference>
<evidence type="ECO:0000256" key="2">
    <source>
        <dbReference type="ARBA" id="ARBA00004173"/>
    </source>
</evidence>
<name>A0A3S4D9Y0_9PEZI</name>
<dbReference type="InterPro" id="IPR012908">
    <property type="entry name" value="PGAP1-ab_dom-like"/>
</dbReference>
<dbReference type="SUPFAM" id="SSF53927">
    <property type="entry name" value="Cytidine deaminase-like"/>
    <property type="match status" value="1"/>
</dbReference>
<evidence type="ECO:0000256" key="1">
    <source>
        <dbReference type="ARBA" id="ARBA00003496"/>
    </source>
</evidence>
<keyword evidence="8" id="KW-0378">Hydrolase</keyword>
<keyword evidence="7 8" id="KW-0472">Membrane</keyword>
<dbReference type="GO" id="GO:0005789">
    <property type="term" value="C:endoplasmic reticulum membrane"/>
    <property type="evidence" value="ECO:0007669"/>
    <property type="project" value="UniProtKB-SubCell"/>
</dbReference>
<evidence type="ECO:0000256" key="5">
    <source>
        <dbReference type="ARBA" id="ARBA00022824"/>
    </source>
</evidence>
<dbReference type="Gene3D" id="3.40.50.1820">
    <property type="entry name" value="alpha/beta hydrolase"/>
    <property type="match status" value="1"/>
</dbReference>
<keyword evidence="8" id="KW-0813">Transport</keyword>